<accession>A0A495PV14</accession>
<dbReference type="InterPro" id="IPR027396">
    <property type="entry name" value="DsrEFH-like"/>
</dbReference>
<sequence>MFKKYFCLIALMITFSNYAQEAHKGDVIPDYGKIYSVNNPDFKTDTTAQFKAVFDVARNFDDPAKPNALIETVARYINMHREARVPSEKIKVALVIHGSAFSDILKNEFYQEKFPEININPNAELISQLSDHGVQVILCGQTAAHRKITKAEALPEIKVALSAMTALVQLQNEGYQLISF</sequence>
<evidence type="ECO:0000313" key="3">
    <source>
        <dbReference type="Proteomes" id="UP000276282"/>
    </source>
</evidence>
<dbReference type="PANTHER" id="PTHR37691">
    <property type="entry name" value="BLR3518 PROTEIN"/>
    <property type="match status" value="1"/>
</dbReference>
<reference evidence="2 3" key="1">
    <citation type="submission" date="2018-10" db="EMBL/GenBank/DDBJ databases">
        <title>Genomic Encyclopedia of Archaeal and Bacterial Type Strains, Phase II (KMG-II): from individual species to whole genera.</title>
        <authorList>
            <person name="Goeker M."/>
        </authorList>
    </citation>
    <scope>NUCLEOTIDE SEQUENCE [LARGE SCALE GENOMIC DNA]</scope>
    <source>
        <strain evidence="2 3">DSM 19839</strain>
    </source>
</reference>
<comment type="caution">
    <text evidence="2">The sequence shown here is derived from an EMBL/GenBank/DDBJ whole genome shotgun (WGS) entry which is preliminary data.</text>
</comment>
<dbReference type="PANTHER" id="PTHR37691:SF1">
    <property type="entry name" value="BLR3518 PROTEIN"/>
    <property type="match status" value="1"/>
</dbReference>
<dbReference type="OrthoDB" id="7206705at2"/>
<gene>
    <name evidence="2" type="ORF">BC962_1858</name>
</gene>
<feature type="chain" id="PRO_5019768538" evidence="1">
    <location>
        <begin position="20"/>
        <end position="180"/>
    </location>
</feature>
<feature type="signal peptide" evidence="1">
    <location>
        <begin position="1"/>
        <end position="19"/>
    </location>
</feature>
<keyword evidence="1" id="KW-0732">Signal</keyword>
<dbReference type="Proteomes" id="UP000276282">
    <property type="component" value="Unassembled WGS sequence"/>
</dbReference>
<proteinExistence type="predicted"/>
<keyword evidence="3" id="KW-1185">Reference proteome</keyword>
<dbReference type="InterPro" id="IPR003787">
    <property type="entry name" value="Sulphur_relay_DsrE/F-like"/>
</dbReference>
<evidence type="ECO:0000256" key="1">
    <source>
        <dbReference type="SAM" id="SignalP"/>
    </source>
</evidence>
<dbReference type="AlphaFoldDB" id="A0A495PV14"/>
<dbReference type="Pfam" id="PF02635">
    <property type="entry name" value="DsrE"/>
    <property type="match status" value="1"/>
</dbReference>
<name>A0A495PV14_9FLAO</name>
<evidence type="ECO:0000313" key="2">
    <source>
        <dbReference type="EMBL" id="RKS53605.1"/>
    </source>
</evidence>
<dbReference type="EMBL" id="RBLG01000002">
    <property type="protein sequence ID" value="RKS53605.1"/>
    <property type="molecule type" value="Genomic_DNA"/>
</dbReference>
<organism evidence="2 3">
    <name type="scientific">Gillisia mitskevichiae</name>
    <dbReference type="NCBI Taxonomy" id="270921"/>
    <lineage>
        <taxon>Bacteria</taxon>
        <taxon>Pseudomonadati</taxon>
        <taxon>Bacteroidota</taxon>
        <taxon>Flavobacteriia</taxon>
        <taxon>Flavobacteriales</taxon>
        <taxon>Flavobacteriaceae</taxon>
        <taxon>Gillisia</taxon>
    </lineage>
</organism>
<dbReference type="SUPFAM" id="SSF75169">
    <property type="entry name" value="DsrEFH-like"/>
    <property type="match status" value="1"/>
</dbReference>
<dbReference type="Gene3D" id="3.40.1260.10">
    <property type="entry name" value="DsrEFH-like"/>
    <property type="match status" value="1"/>
</dbReference>
<protein>
    <submittedName>
        <fullName evidence="2">Intracellular sulfur oxidation DsrE/DsrF family protein</fullName>
    </submittedName>
</protein>